<protein>
    <submittedName>
        <fullName evidence="1">Uncharacterized protein</fullName>
    </submittedName>
</protein>
<reference evidence="1 2" key="1">
    <citation type="submission" date="2016-11" db="EMBL/GenBank/DDBJ databases">
        <authorList>
            <person name="Jaros S."/>
            <person name="Januszkiewicz K."/>
            <person name="Wedrychowicz H."/>
        </authorList>
    </citation>
    <scope>NUCLEOTIDE SEQUENCE [LARGE SCALE GENOMIC DNA]</scope>
    <source>
        <strain evidence="1 2">GAS138</strain>
    </source>
</reference>
<sequence>MDSKNQFYALEVMCRERAAVAKKEMIYWLTEAEEWAQFRKSSDPSLVAAQASRSNSEPPAK</sequence>
<evidence type="ECO:0000313" key="1">
    <source>
        <dbReference type="EMBL" id="SHI09342.1"/>
    </source>
</evidence>
<accession>A0A1M5YBI2</accession>
<proteinExistence type="predicted"/>
<name>A0A1M5YBI2_9BRAD</name>
<gene>
    <name evidence="1" type="ORF">SAMN05443248_8120</name>
</gene>
<dbReference type="RefSeq" id="WP_154072773.1">
    <property type="nucleotide sequence ID" value="NZ_LT670817.1"/>
</dbReference>
<dbReference type="Proteomes" id="UP000189796">
    <property type="component" value="Chromosome I"/>
</dbReference>
<dbReference type="AlphaFoldDB" id="A0A1M5YBI2"/>
<evidence type="ECO:0000313" key="2">
    <source>
        <dbReference type="Proteomes" id="UP000189796"/>
    </source>
</evidence>
<organism evidence="1 2">
    <name type="scientific">Bradyrhizobium erythrophlei</name>
    <dbReference type="NCBI Taxonomy" id="1437360"/>
    <lineage>
        <taxon>Bacteria</taxon>
        <taxon>Pseudomonadati</taxon>
        <taxon>Pseudomonadota</taxon>
        <taxon>Alphaproteobacteria</taxon>
        <taxon>Hyphomicrobiales</taxon>
        <taxon>Nitrobacteraceae</taxon>
        <taxon>Bradyrhizobium</taxon>
    </lineage>
</organism>
<dbReference type="EMBL" id="LT670817">
    <property type="protein sequence ID" value="SHI09342.1"/>
    <property type="molecule type" value="Genomic_DNA"/>
</dbReference>